<dbReference type="EMBL" id="AAOA02000001">
    <property type="protein sequence ID" value="EAQ99380.1"/>
    <property type="molecule type" value="Genomic_DNA"/>
</dbReference>
<dbReference type="InterPro" id="IPR017703">
    <property type="entry name" value="YgfZ/GCV_T_CS"/>
</dbReference>
<name>A4A3V7_9GAMM</name>
<dbReference type="Gene3D" id="3.30.70.1400">
    <property type="entry name" value="Aminomethyltransferase beta-barrel domains"/>
    <property type="match status" value="1"/>
</dbReference>
<dbReference type="Proteomes" id="UP000019205">
    <property type="component" value="Chromosome"/>
</dbReference>
<accession>A4A3V7</accession>
<keyword evidence="2" id="KW-1185">Reference proteome</keyword>
<dbReference type="GO" id="GO:0016226">
    <property type="term" value="P:iron-sulfur cluster assembly"/>
    <property type="evidence" value="ECO:0007669"/>
    <property type="project" value="TreeGrafter"/>
</dbReference>
<evidence type="ECO:0000313" key="1">
    <source>
        <dbReference type="EMBL" id="EAQ99380.1"/>
    </source>
</evidence>
<evidence type="ECO:0000313" key="2">
    <source>
        <dbReference type="Proteomes" id="UP000019205"/>
    </source>
</evidence>
<proteinExistence type="predicted"/>
<dbReference type="AlphaFoldDB" id="A4A3V7"/>
<dbReference type="HOGENOM" id="CLU_007884_6_2_6"/>
<protein>
    <submittedName>
        <fullName evidence="1">Folate-binding protein YgfZ</fullName>
    </submittedName>
</protein>
<dbReference type="Gene3D" id="2.40.30.160">
    <property type="match status" value="1"/>
</dbReference>
<reference evidence="1 2" key="1">
    <citation type="journal article" date="2007" name="Proc. Natl. Acad. Sci. U.S.A.">
        <title>Characterization of a marine gammaproteobacterium capable of aerobic anoxygenic photosynthesis.</title>
        <authorList>
            <person name="Fuchs B.M."/>
            <person name="Spring S."/>
            <person name="Teeling H."/>
            <person name="Quast C."/>
            <person name="Wulf J."/>
            <person name="Schattenhofer M."/>
            <person name="Yan S."/>
            <person name="Ferriera S."/>
            <person name="Johnson J."/>
            <person name="Glockner F.O."/>
            <person name="Amann R."/>
        </authorList>
    </citation>
    <scope>NUCLEOTIDE SEQUENCE [LARGE SCALE GENOMIC DNA]</scope>
    <source>
        <strain evidence="1">KT71</strain>
    </source>
</reference>
<comment type="caution">
    <text evidence="1">The sequence shown here is derived from an EMBL/GenBank/DDBJ whole genome shotgun (WGS) entry which is preliminary data.</text>
</comment>
<dbReference type="InterPro" id="IPR045179">
    <property type="entry name" value="YgfZ/GcvT"/>
</dbReference>
<dbReference type="NCBIfam" id="TIGR03317">
    <property type="entry name" value="ygfZ_signature"/>
    <property type="match status" value="1"/>
</dbReference>
<dbReference type="SUPFAM" id="SSF103025">
    <property type="entry name" value="Folate-binding domain"/>
    <property type="match status" value="1"/>
</dbReference>
<organism evidence="1 2">
    <name type="scientific">Congregibacter litoralis KT71</name>
    <dbReference type="NCBI Taxonomy" id="314285"/>
    <lineage>
        <taxon>Bacteria</taxon>
        <taxon>Pseudomonadati</taxon>
        <taxon>Pseudomonadota</taxon>
        <taxon>Gammaproteobacteria</taxon>
        <taxon>Cellvibrionales</taxon>
        <taxon>Halieaceae</taxon>
        <taxon>Congregibacter</taxon>
    </lineage>
</organism>
<dbReference type="eggNOG" id="COG0354">
    <property type="taxonomic scope" value="Bacteria"/>
</dbReference>
<dbReference type="PANTHER" id="PTHR22602">
    <property type="entry name" value="TRANSFERASE CAF17, MITOCHONDRIAL-RELATED"/>
    <property type="match status" value="1"/>
</dbReference>
<reference evidence="1 2" key="2">
    <citation type="journal article" date="2009" name="PLoS ONE">
        <title>The photosynthetic apparatus and its regulation in the aerobic gammaproteobacterium Congregibacter litoralis gen. nov., sp. nov.</title>
        <authorList>
            <person name="Spring S."/>
            <person name="Lunsdorf H."/>
            <person name="Fuchs B.M."/>
            <person name="Tindall B.J."/>
        </authorList>
    </citation>
    <scope>NUCLEOTIDE SEQUENCE [LARGE SCALE GENOMIC DNA]</scope>
    <source>
        <strain evidence="1">KT71</strain>
    </source>
</reference>
<dbReference type="STRING" id="314285.KT71_16961"/>
<gene>
    <name evidence="1" type="ORF">KT71_16961</name>
</gene>
<sequence>MIEAGLIISKAKDRSGGVLDSFACFLPGEAMLHLRGSKVPEFLQGQLTCDTRKLGPERALMGALCNVKGRVLSDLTVLYVSDAHLILRLRRSVAATIAKTLERYAQFSRISVELAAEEHSILGLGGRDFAAECAIDGDRSDAADSASNTVSPGSLPVTLRDDALLLQRGPGHGEVIAIDDAPARALASQGTASGSQADVDPVTSWEAATLRTGHYALELEDLECFTPQALNYDLSGLVAFDKGCYTGQEIVARLHYKGRSKKRLQIFEGPETLGPIARDTSLQGESGEIVGSCLRRASYGNGRALIAGEVHSDHLNQTLFLPGGERLDAITPPYLSS</sequence>
<dbReference type="PANTHER" id="PTHR22602:SF0">
    <property type="entry name" value="TRANSFERASE CAF17, MITOCHONDRIAL-RELATED"/>
    <property type="match status" value="1"/>
</dbReference>